<keyword evidence="4 8" id="KW-0378">Hydrolase</keyword>
<dbReference type="Proteomes" id="UP001418637">
    <property type="component" value="Unassembled WGS sequence"/>
</dbReference>
<evidence type="ECO:0000256" key="2">
    <source>
        <dbReference type="ARBA" id="ARBA00001946"/>
    </source>
</evidence>
<dbReference type="InterPro" id="IPR000086">
    <property type="entry name" value="NUDIX_hydrolase_dom"/>
</dbReference>
<evidence type="ECO:0000256" key="6">
    <source>
        <dbReference type="ARBA" id="ARBA00023211"/>
    </source>
</evidence>
<dbReference type="SUPFAM" id="SSF55811">
    <property type="entry name" value="Nudix"/>
    <property type="match status" value="1"/>
</dbReference>
<evidence type="ECO:0000256" key="3">
    <source>
        <dbReference type="ARBA" id="ARBA00022723"/>
    </source>
</evidence>
<dbReference type="EMBL" id="JBBYXI010000002">
    <property type="protein sequence ID" value="MEN3930742.1"/>
    <property type="molecule type" value="Genomic_DNA"/>
</dbReference>
<evidence type="ECO:0000259" key="7">
    <source>
        <dbReference type="PROSITE" id="PS51462"/>
    </source>
</evidence>
<dbReference type="PANTHER" id="PTHR12318:SF0">
    <property type="entry name" value="ACYL-COENZYME A DIPHOSPHATASE NUDT19"/>
    <property type="match status" value="1"/>
</dbReference>
<protein>
    <submittedName>
        <fullName evidence="8">NUDIX hydrolase</fullName>
    </submittedName>
</protein>
<evidence type="ECO:0000313" key="8">
    <source>
        <dbReference type="EMBL" id="MEN3930742.1"/>
    </source>
</evidence>
<dbReference type="Gene3D" id="3.90.79.10">
    <property type="entry name" value="Nucleoside Triphosphate Pyrophosphohydrolase"/>
    <property type="match status" value="1"/>
</dbReference>
<comment type="cofactor">
    <cofactor evidence="1">
        <name>Mn(2+)</name>
        <dbReference type="ChEBI" id="CHEBI:29035"/>
    </cofactor>
</comment>
<organism evidence="8 9">
    <name type="scientific">Hohaiivirga grylli</name>
    <dbReference type="NCBI Taxonomy" id="3133970"/>
    <lineage>
        <taxon>Bacteria</taxon>
        <taxon>Pseudomonadati</taxon>
        <taxon>Pseudomonadota</taxon>
        <taxon>Alphaproteobacteria</taxon>
        <taxon>Hyphomicrobiales</taxon>
        <taxon>Methylobacteriaceae</taxon>
        <taxon>Hohaiivirga</taxon>
    </lineage>
</organism>
<keyword evidence="3" id="KW-0479">Metal-binding</keyword>
<dbReference type="InterPro" id="IPR039121">
    <property type="entry name" value="NUDT19"/>
</dbReference>
<dbReference type="GO" id="GO:0016787">
    <property type="term" value="F:hydrolase activity"/>
    <property type="evidence" value="ECO:0007669"/>
    <property type="project" value="UniProtKB-KW"/>
</dbReference>
<name>A0ABV0BLQ2_9HYPH</name>
<comment type="caution">
    <text evidence="8">The sequence shown here is derived from an EMBL/GenBank/DDBJ whole genome shotgun (WGS) entry which is preliminary data.</text>
</comment>
<reference evidence="8 9" key="1">
    <citation type="submission" date="2024-04" db="EMBL/GenBank/DDBJ databases">
        <title>A novel species isolated from cricket.</title>
        <authorList>
            <person name="Wang H.-C."/>
        </authorList>
    </citation>
    <scope>NUCLEOTIDE SEQUENCE [LARGE SCALE GENOMIC DNA]</scope>
    <source>
        <strain evidence="8 9">WL0021</strain>
    </source>
</reference>
<dbReference type="InterPro" id="IPR015797">
    <property type="entry name" value="NUDIX_hydrolase-like_dom_sf"/>
</dbReference>
<keyword evidence="9" id="KW-1185">Reference proteome</keyword>
<dbReference type="RefSeq" id="WP_346336754.1">
    <property type="nucleotide sequence ID" value="NZ_JBBYXI010000002.1"/>
</dbReference>
<evidence type="ECO:0000256" key="4">
    <source>
        <dbReference type="ARBA" id="ARBA00022801"/>
    </source>
</evidence>
<keyword evidence="6" id="KW-0464">Manganese</keyword>
<evidence type="ECO:0000313" key="9">
    <source>
        <dbReference type="Proteomes" id="UP001418637"/>
    </source>
</evidence>
<sequence length="256" mass="28708">MTKKTARVSTDSFLNFMTKEAKYSPSGNTPRISPRDSASLIILDKSNRSPKVLMGRRSPNQRFMPGKFVFPGGSVEPADRRMPVMGALSSRTERALQTCVSRPSSNRCRALALSAIRETYEETGIMLGSKDYGAPDAPADSIWKKFEEAGVFPDIEQLSFVARAITPPGLLKRFDTRFFIVDRKAIAEEHSGFVGPDEELTELVWVPLKEAEDLDTYMITKTILQELKQRISGGLSELLPIPFYHVKHRKAVRELI</sequence>
<keyword evidence="5" id="KW-0460">Magnesium</keyword>
<proteinExistence type="predicted"/>
<evidence type="ECO:0000256" key="5">
    <source>
        <dbReference type="ARBA" id="ARBA00022842"/>
    </source>
</evidence>
<comment type="cofactor">
    <cofactor evidence="2">
        <name>Mg(2+)</name>
        <dbReference type="ChEBI" id="CHEBI:18420"/>
    </cofactor>
</comment>
<dbReference type="CDD" id="cd18870">
    <property type="entry name" value="NUDIX_AcylCoAdiphos_Nudt19"/>
    <property type="match status" value="1"/>
</dbReference>
<accession>A0ABV0BLQ2</accession>
<gene>
    <name evidence="8" type="ORF">WJT86_06660</name>
</gene>
<evidence type="ECO:0000256" key="1">
    <source>
        <dbReference type="ARBA" id="ARBA00001936"/>
    </source>
</evidence>
<feature type="domain" description="Nudix hydrolase" evidence="7">
    <location>
        <begin position="33"/>
        <end position="229"/>
    </location>
</feature>
<dbReference type="PANTHER" id="PTHR12318">
    <property type="entry name" value="TESTOSTERONE-REGULATED PROTEIN RP2"/>
    <property type="match status" value="1"/>
</dbReference>
<dbReference type="PROSITE" id="PS51462">
    <property type="entry name" value="NUDIX"/>
    <property type="match status" value="1"/>
</dbReference>